<gene>
    <name evidence="1" type="ORF">UFOVP1166_31</name>
</gene>
<sequence length="685" mass="71496">MTIQTATDPKTNKTVALVDGSWKAVSQTATDKSGQKAFLVDNAWVTDAAPVQEEKPSWLDRHGRELATTAGSLIGGAMAMPAAAASAPSIIGPVAIEAGAVGIGNAMGGAAYDTLMQALGNAKRPTLQTQLATNVKDVAGGAMAVPAGRVVGAVAAPAGRVVGAVAAPVIKAAAPAVRTVMEAIPGNPAKANRLAQSLIETAKTAATQRAAASGASVEANQAIARQAEDKAAQLAQTKPAKVNRVGQVRETPADIGGPLQRTSTTENRNLITQRKQADTVLRTTRDQIVADNEAKGIKITDVPTYKDAVQTLSGWRTAPGKAPDPSVQKVYQGILERISPQQVELSAQEAAEAAKQGVKIIQAGGKNYREFNPTFENVDSARRFLGEVFSGRVEGYGAISAIEKQKLYGVLKKIEDEFVGAAQPRLQANWRTKTNELENFDTKIGKKLTGTQPGTDTPSQTPEAIANAAFGGTTKGAADYDQLVAALRGNERVARKAASDYLATNLEGKNYSQAAATVNRLRPMLKNERLAGLLSRTDSYLSQLQKSESAIAAGAAETKTAATASTAAARARINETNNLNAITDLVASQKTPQDGAKAAMAYFEKLSRLPVERGGITPSEYAKIKNQYSAIDFSKPEAARAAIAKNTSRILKLLAVAGLGAAGYKGAERFMGGGPSSVVSAIESQ</sequence>
<name>A0A6J5R009_9CAUD</name>
<evidence type="ECO:0000313" key="1">
    <source>
        <dbReference type="EMBL" id="CAB4188016.1"/>
    </source>
</evidence>
<accession>A0A6J5R009</accession>
<organism evidence="1">
    <name type="scientific">uncultured Caudovirales phage</name>
    <dbReference type="NCBI Taxonomy" id="2100421"/>
    <lineage>
        <taxon>Viruses</taxon>
        <taxon>Duplodnaviria</taxon>
        <taxon>Heunggongvirae</taxon>
        <taxon>Uroviricota</taxon>
        <taxon>Caudoviricetes</taxon>
        <taxon>Peduoviridae</taxon>
        <taxon>Maltschvirus</taxon>
        <taxon>Maltschvirus maltsch</taxon>
    </lineage>
</organism>
<proteinExistence type="predicted"/>
<dbReference type="EMBL" id="LR797117">
    <property type="protein sequence ID" value="CAB4188016.1"/>
    <property type="molecule type" value="Genomic_DNA"/>
</dbReference>
<protein>
    <submittedName>
        <fullName evidence="1">Uncharacterized protein</fullName>
    </submittedName>
</protein>
<reference evidence="1" key="1">
    <citation type="submission" date="2020-05" db="EMBL/GenBank/DDBJ databases">
        <authorList>
            <person name="Chiriac C."/>
            <person name="Salcher M."/>
            <person name="Ghai R."/>
            <person name="Kavagutti S V."/>
        </authorList>
    </citation>
    <scope>NUCLEOTIDE SEQUENCE</scope>
</reference>